<dbReference type="CDD" id="cd00009">
    <property type="entry name" value="AAA"/>
    <property type="match status" value="1"/>
</dbReference>
<dbReference type="Gene3D" id="1.25.40.10">
    <property type="entry name" value="Tetratricopeptide repeat domain"/>
    <property type="match status" value="1"/>
</dbReference>
<accession>A0A455SPV1</accession>
<dbReference type="Gene3D" id="3.40.50.300">
    <property type="entry name" value="P-loop containing nucleotide triphosphate hydrolases"/>
    <property type="match status" value="1"/>
</dbReference>
<gene>
    <name evidence="2" type="ORF">KTC_37130</name>
</gene>
<feature type="domain" description="NB-ARC" evidence="1">
    <location>
        <begin position="35"/>
        <end position="198"/>
    </location>
</feature>
<dbReference type="EMBL" id="AP019376">
    <property type="protein sequence ID" value="BBH88962.1"/>
    <property type="molecule type" value="Genomic_DNA"/>
</dbReference>
<name>A0A455SPV1_9CHLR</name>
<dbReference type="PANTHER" id="PTHR36766">
    <property type="entry name" value="PLANT BROAD-SPECTRUM MILDEW RESISTANCE PROTEIN RPW8"/>
    <property type="match status" value="1"/>
</dbReference>
<dbReference type="SUPFAM" id="SSF48452">
    <property type="entry name" value="TPR-like"/>
    <property type="match status" value="1"/>
</dbReference>
<dbReference type="InterPro" id="IPR011990">
    <property type="entry name" value="TPR-like_helical_dom_sf"/>
</dbReference>
<reference evidence="2" key="1">
    <citation type="submission" date="2018-12" db="EMBL/GenBank/DDBJ databases">
        <title>Novel natural products biosynthetic potential of the class Ktedonobacteria.</title>
        <authorList>
            <person name="Zheng Y."/>
            <person name="Saitou A."/>
            <person name="Wang C.M."/>
            <person name="Toyoda A."/>
            <person name="Minakuchi Y."/>
            <person name="Sekiguchi Y."/>
            <person name="Ueda K."/>
            <person name="Takano H."/>
            <person name="Sakai Y."/>
            <person name="Yokota A."/>
            <person name="Yabe S."/>
        </authorList>
    </citation>
    <scope>NUCLEOTIDE SEQUENCE</scope>
    <source>
        <strain evidence="2">COM3</strain>
    </source>
</reference>
<dbReference type="InterPro" id="IPR027417">
    <property type="entry name" value="P-loop_NTPase"/>
</dbReference>
<dbReference type="PANTHER" id="PTHR36766:SF30">
    <property type="entry name" value="TIR-NBS TYPE DISEASE RESISTANCE PROTEIN-RELATED"/>
    <property type="match status" value="1"/>
</dbReference>
<sequence>MTKKELVQKEREPIYDSAIPQLPPFPLVGRAEVLEAIKQWIWTADDELNDGGGTVALYGTPGVGKTALATALAHDPEVRAYFLDGVLWAGLGLAPDPTTILNRWGTLLDVSPTVQAKQKSDEWRRLLQEAIGERAFLIVLDDAWRIEDARNLQIGGPYCAYLITTRSSEVAATLAGEGAVKVEELSQEEGVQLLQMLVPGLDMTEKAQQLVQAVAGLPLALKLLGNYVRKQAYSGRTRRIIAALERIERLDERLSIQEPQAPTEQHPSLNADLPLSLRAVIAISEHQLPEQLQRAFYALATIPAKPNTFSEEMACAVMNCTVEQFHLVRDSGLLELSSQGRYTIHQTVHDYAWQRLHEVGGLEKAYCRLLSYLMDFGEMYQKEYELLQQECVTTLACLEQIVGMGKGKEFAELFLMYVPFLMSTAHYEITRQLALRAEAIGWEYKAPVLVVRALFYQGQVLQKLAHLAQAEECFRGALELAQQMNNEEYICSALTEPGWIESKRGPYEQAEQHLLDGLYMANKL</sequence>
<proteinExistence type="predicted"/>
<organism evidence="2">
    <name type="scientific">Thermosporothrix sp. COM3</name>
    <dbReference type="NCBI Taxonomy" id="2490863"/>
    <lineage>
        <taxon>Bacteria</taxon>
        <taxon>Bacillati</taxon>
        <taxon>Chloroflexota</taxon>
        <taxon>Ktedonobacteria</taxon>
        <taxon>Ktedonobacterales</taxon>
        <taxon>Thermosporotrichaceae</taxon>
        <taxon>Thermosporothrix</taxon>
    </lineage>
</organism>
<dbReference type="AlphaFoldDB" id="A0A455SPV1"/>
<dbReference type="PRINTS" id="PR00364">
    <property type="entry name" value="DISEASERSIST"/>
</dbReference>
<evidence type="ECO:0000313" key="2">
    <source>
        <dbReference type="EMBL" id="BBH88962.1"/>
    </source>
</evidence>
<dbReference type="InterPro" id="IPR002182">
    <property type="entry name" value="NB-ARC"/>
</dbReference>
<dbReference type="GO" id="GO:0043531">
    <property type="term" value="F:ADP binding"/>
    <property type="evidence" value="ECO:0007669"/>
    <property type="project" value="InterPro"/>
</dbReference>
<protein>
    <recommendedName>
        <fullName evidence="1">NB-ARC domain-containing protein</fullName>
    </recommendedName>
</protein>
<dbReference type="SUPFAM" id="SSF52540">
    <property type="entry name" value="P-loop containing nucleoside triphosphate hydrolases"/>
    <property type="match status" value="1"/>
</dbReference>
<dbReference type="Pfam" id="PF00931">
    <property type="entry name" value="NB-ARC"/>
    <property type="match status" value="1"/>
</dbReference>
<evidence type="ECO:0000259" key="1">
    <source>
        <dbReference type="Pfam" id="PF00931"/>
    </source>
</evidence>